<dbReference type="CDD" id="cd00090">
    <property type="entry name" value="HTH_ARSR"/>
    <property type="match status" value="1"/>
</dbReference>
<dbReference type="Proteomes" id="UP001500253">
    <property type="component" value="Unassembled WGS sequence"/>
</dbReference>
<dbReference type="RefSeq" id="WP_346174156.1">
    <property type="nucleotide sequence ID" value="NZ_BAAASD010000006.1"/>
</dbReference>
<sequence length="177" mass="19081">MAGESLERRVAALEERVARLEAEPGAPRAPRDEVFWALEGLRRRLTGSGQVLFTGALELPTGEYYEWQQGAVTDGLLDADWSQGAASYAALGHPARLTLLRAALHGTRSAAQLQESAGLHTTGQLYHHLKQLTAAGWLQAEGRGHYRVPAGRVVPLLVMLAAVLPTENPTENPTTGE</sequence>
<dbReference type="InterPro" id="IPR011991">
    <property type="entry name" value="ArsR-like_HTH"/>
</dbReference>
<dbReference type="EMBL" id="BAAASD010000006">
    <property type="protein sequence ID" value="GAA2336159.1"/>
    <property type="molecule type" value="Genomic_DNA"/>
</dbReference>
<evidence type="ECO:0000313" key="1">
    <source>
        <dbReference type="EMBL" id="GAA2336159.1"/>
    </source>
</evidence>
<proteinExistence type="predicted"/>
<comment type="caution">
    <text evidence="1">The sequence shown here is derived from an EMBL/GenBank/DDBJ whole genome shotgun (WGS) entry which is preliminary data.</text>
</comment>
<keyword evidence="2" id="KW-1185">Reference proteome</keyword>
<dbReference type="InterPro" id="IPR036390">
    <property type="entry name" value="WH_DNA-bd_sf"/>
</dbReference>
<dbReference type="Gene3D" id="1.10.10.10">
    <property type="entry name" value="Winged helix-like DNA-binding domain superfamily/Winged helix DNA-binding domain"/>
    <property type="match status" value="1"/>
</dbReference>
<gene>
    <name evidence="1" type="ORF">GCM10010246_20460</name>
</gene>
<name>A0ABP5SSS0_9ACTN</name>
<protein>
    <submittedName>
        <fullName evidence="1">Helix-turn-helix domain-containing protein</fullName>
    </submittedName>
</protein>
<accession>A0ABP5SSS0</accession>
<reference evidence="2" key="1">
    <citation type="journal article" date="2019" name="Int. J. Syst. Evol. Microbiol.">
        <title>The Global Catalogue of Microorganisms (GCM) 10K type strain sequencing project: providing services to taxonomists for standard genome sequencing and annotation.</title>
        <authorList>
            <consortium name="The Broad Institute Genomics Platform"/>
            <consortium name="The Broad Institute Genome Sequencing Center for Infectious Disease"/>
            <person name="Wu L."/>
            <person name="Ma J."/>
        </authorList>
    </citation>
    <scope>NUCLEOTIDE SEQUENCE [LARGE SCALE GENOMIC DNA]</scope>
    <source>
        <strain evidence="2">JCM 4316</strain>
    </source>
</reference>
<evidence type="ECO:0000313" key="2">
    <source>
        <dbReference type="Proteomes" id="UP001500253"/>
    </source>
</evidence>
<organism evidence="1 2">
    <name type="scientific">Streptomyces cuspidosporus</name>
    <dbReference type="NCBI Taxonomy" id="66882"/>
    <lineage>
        <taxon>Bacteria</taxon>
        <taxon>Bacillati</taxon>
        <taxon>Actinomycetota</taxon>
        <taxon>Actinomycetes</taxon>
        <taxon>Kitasatosporales</taxon>
        <taxon>Streptomycetaceae</taxon>
        <taxon>Streptomyces</taxon>
    </lineage>
</organism>
<dbReference type="SUPFAM" id="SSF46785">
    <property type="entry name" value="Winged helix' DNA-binding domain"/>
    <property type="match status" value="1"/>
</dbReference>
<dbReference type="InterPro" id="IPR036388">
    <property type="entry name" value="WH-like_DNA-bd_sf"/>
</dbReference>